<dbReference type="Pfam" id="PF04343">
    <property type="entry name" value="DUF488"/>
    <property type="match status" value="1"/>
</dbReference>
<proteinExistence type="predicted"/>
<dbReference type="OrthoDB" id="9789109at2"/>
<dbReference type="InterPro" id="IPR007438">
    <property type="entry name" value="DUF488"/>
</dbReference>
<dbReference type="Proteomes" id="UP000265800">
    <property type="component" value="Unassembled WGS sequence"/>
</dbReference>
<dbReference type="InterPro" id="IPR014519">
    <property type="entry name" value="UCP024492"/>
</dbReference>
<comment type="caution">
    <text evidence="1">The sequence shown here is derived from an EMBL/GenBank/DDBJ whole genome shotgun (WGS) entry which is preliminary data.</text>
</comment>
<dbReference type="AlphaFoldDB" id="A0A399EZQ2"/>
<dbReference type="PANTHER" id="PTHR39337:SF1">
    <property type="entry name" value="BLR5642 PROTEIN"/>
    <property type="match status" value="1"/>
</dbReference>
<dbReference type="PIRSF" id="PIRSF024492">
    <property type="entry name" value="UCP024492"/>
    <property type="match status" value="1"/>
</dbReference>
<name>A0A399EZQ2_9DEIN</name>
<accession>A0A399EZQ2</accession>
<dbReference type="EMBL" id="QWKZ01000007">
    <property type="protein sequence ID" value="RIH89170.1"/>
    <property type="molecule type" value="Genomic_DNA"/>
</dbReference>
<dbReference type="PANTHER" id="PTHR39337">
    <property type="entry name" value="BLR5642 PROTEIN"/>
    <property type="match status" value="1"/>
</dbReference>
<evidence type="ECO:0000313" key="1">
    <source>
        <dbReference type="EMBL" id="RIH89170.1"/>
    </source>
</evidence>
<evidence type="ECO:0000313" key="2">
    <source>
        <dbReference type="Proteomes" id="UP000265800"/>
    </source>
</evidence>
<keyword evidence="2" id="KW-1185">Reference proteome</keyword>
<protein>
    <recommendedName>
        <fullName evidence="3">DUF488 domain-containing protein</fullName>
    </recommendedName>
</protein>
<reference evidence="1 2" key="1">
    <citation type="submission" date="2018-08" db="EMBL/GenBank/DDBJ databases">
        <title>Meiothermus luteus KCTC 52599 genome sequencing project.</title>
        <authorList>
            <person name="Da Costa M.S."/>
            <person name="Albuquerque L."/>
            <person name="Raposo P."/>
            <person name="Froufe H.J.C."/>
            <person name="Barroso C.S."/>
            <person name="Egas C."/>
        </authorList>
    </citation>
    <scope>NUCLEOTIDE SEQUENCE [LARGE SCALE GENOMIC DNA]</scope>
    <source>
        <strain evidence="1 2">KCTC 52599</strain>
    </source>
</reference>
<gene>
    <name evidence="1" type="ORF">Mlute_00377</name>
</gene>
<dbReference type="RefSeq" id="WP_119359079.1">
    <property type="nucleotide sequence ID" value="NZ_QWKZ01000007.1"/>
</dbReference>
<sequence>MLYTIGHSSHSPERFLQLLRTHGVEVLADVRSSPFSRHFPHFNAPELRALLKGAGILYVPMGQELGGRPQSPDLYDAEGHADYAKMSKTEAFRRGLGRLRQGMERYRVALMCSEENPSECHRRLLVVRVLCDEDPGLCAQVLHIRGNGELQSEQELRQEEALEQPLFGEVRPWRSPKSIRLASPTRPPSSSSSF</sequence>
<evidence type="ECO:0008006" key="3">
    <source>
        <dbReference type="Google" id="ProtNLM"/>
    </source>
</evidence>
<organism evidence="1 2">
    <name type="scientific">Meiothermus luteus</name>
    <dbReference type="NCBI Taxonomy" id="2026184"/>
    <lineage>
        <taxon>Bacteria</taxon>
        <taxon>Thermotogati</taxon>
        <taxon>Deinococcota</taxon>
        <taxon>Deinococci</taxon>
        <taxon>Thermales</taxon>
        <taxon>Thermaceae</taxon>
        <taxon>Meiothermus</taxon>
    </lineage>
</organism>